<comment type="caution">
    <text evidence="2">The sequence shown here is derived from an EMBL/GenBank/DDBJ whole genome shotgun (WGS) entry which is preliminary data.</text>
</comment>
<reference evidence="2 3" key="1">
    <citation type="submission" date="2024-01" db="EMBL/GenBank/DDBJ databases">
        <title>A draft genome for the cacao thread blight pathogen Marasmiellus scandens.</title>
        <authorList>
            <person name="Baruah I.K."/>
            <person name="Leung J."/>
            <person name="Bukari Y."/>
            <person name="Amoako-Attah I."/>
            <person name="Meinhardt L.W."/>
            <person name="Bailey B.A."/>
            <person name="Cohen S.P."/>
        </authorList>
    </citation>
    <scope>NUCLEOTIDE SEQUENCE [LARGE SCALE GENOMIC DNA]</scope>
    <source>
        <strain evidence="2 3">GH-19</strain>
    </source>
</reference>
<dbReference type="PANTHER" id="PTHR33096:SF1">
    <property type="entry name" value="CXC1-LIKE CYSTEINE CLUSTER ASSOCIATED WITH KDZ TRANSPOSASES DOMAIN-CONTAINING PROTEIN"/>
    <property type="match status" value="1"/>
</dbReference>
<gene>
    <name evidence="2" type="ORF">VKT23_014057</name>
</gene>
<evidence type="ECO:0000256" key="1">
    <source>
        <dbReference type="SAM" id="MobiDB-lite"/>
    </source>
</evidence>
<accession>A0ABR1J1I0</accession>
<evidence type="ECO:0008006" key="4">
    <source>
        <dbReference type="Google" id="ProtNLM"/>
    </source>
</evidence>
<feature type="region of interest" description="Disordered" evidence="1">
    <location>
        <begin position="378"/>
        <end position="405"/>
    </location>
</feature>
<dbReference type="Pfam" id="PF18758">
    <property type="entry name" value="KDZ"/>
    <property type="match status" value="1"/>
</dbReference>
<dbReference type="PANTHER" id="PTHR33096">
    <property type="entry name" value="CXC2 DOMAIN-CONTAINING PROTEIN"/>
    <property type="match status" value="1"/>
</dbReference>
<name>A0ABR1J1I0_9AGAR</name>
<feature type="compositionally biased region" description="Acidic residues" evidence="1">
    <location>
        <begin position="998"/>
        <end position="1012"/>
    </location>
</feature>
<feature type="region of interest" description="Disordered" evidence="1">
    <location>
        <begin position="926"/>
        <end position="1015"/>
    </location>
</feature>
<dbReference type="EMBL" id="JBANRG010000041">
    <property type="protein sequence ID" value="KAK7447347.1"/>
    <property type="molecule type" value="Genomic_DNA"/>
</dbReference>
<feature type="region of interest" description="Disordered" evidence="1">
    <location>
        <begin position="82"/>
        <end position="110"/>
    </location>
</feature>
<proteinExistence type="predicted"/>
<evidence type="ECO:0000313" key="2">
    <source>
        <dbReference type="EMBL" id="KAK7447347.1"/>
    </source>
</evidence>
<feature type="compositionally biased region" description="Acidic residues" evidence="1">
    <location>
        <begin position="384"/>
        <end position="399"/>
    </location>
</feature>
<keyword evidence="3" id="KW-1185">Reference proteome</keyword>
<sequence length="1030" mass="117645">MGRSRGVSKSVKYGCGGGRFGIMGSSQRIGIQKRIQARHEAEVRYIQNVSGLSQQSQNALNELAGGQADIVAEDSAFMDMGFGFNDEDHDHDHDHPREHADSTDPDNTRGERLFYDLRDAVNVGRHRYLIRPKIKRQRKDRRTWRNRLDAVRAKWDTVIDPLTDAYIGWKYDSSAPDSTPAPTAPEYSFTINVLNIYDLAQTTTIQRDEKTPASIALVNAGFLGNAPEQPSVAVSLRTLELLFSIKLHKASFSIEAFARVLCHQYGIPYCRFHRIAISNCFDIFLELRCKVDKRVAAVLGHDTPNYRVLNSCPACTYKLKDEVPLKFSRMWVCDGNNSLRRMGPLGGRRVADTRVFSDSDYFLPSSFVDAFANEVKSRPKDPALDADDDEEEGLEDGGDPTDGSTAEHLAKCTKNWKAARADAEKRIWNIFVETGLFASACRHGFILWLMDMVMSGELAKYPLALVAKALELFDDEWVLGYDIGCSFSSTVNASSLGPEFRRRRCRTCVNAFHGYSHNFLCQLFYHPLNIPGMGLEDLETLERIFSASNQLAGITRYATGYRRRVLIDLFFRQWDDEKYHNIARMLHNNYIQALETINTEGQELSKGLAAHNLTTDDLDKYFEDEAQHFQNLGKEKEEDLHAVAYVELLQNFREVSKLYDNASSSFRTQTPIDYQNLLPAESYNVNMSATRKIETARRFLSEKRDQLHFELVQLECSMNIPEGQRWKPTDPQYLDTLKYMNNREYQQALEHLHKLVIQRLYELHRLNLSQTGYKMRTHIASALQKRSKAIRKAVKRYNAAALALQPPRATLDWTKISHFSFLDQFNILQDSRHTLFDKAWSKPTVRELMKKHHRVCRAREEIIRCNVELRRLHTSIIDEHRHFDRVVTQLKEESSALLGPVQDYVERRRRVNRTLLQQIQQTYKLEGFSGLPSPGTRLNAPEENSAGPSQPSMQAPMDTDMHTSASSMSQPTQDLVSPLPTHIDTNTPCDDRVGVVSDDSDLDDQSEDDDDLQTGVENMVDFISNLSVHD</sequence>
<feature type="compositionally biased region" description="Polar residues" evidence="1">
    <location>
        <begin position="962"/>
        <end position="975"/>
    </location>
</feature>
<protein>
    <recommendedName>
        <fullName evidence="4">CxC1-like cysteine cluster associated with KDZ transposases domain-containing protein</fullName>
    </recommendedName>
</protein>
<organism evidence="2 3">
    <name type="scientific">Marasmiellus scandens</name>
    <dbReference type="NCBI Taxonomy" id="2682957"/>
    <lineage>
        <taxon>Eukaryota</taxon>
        <taxon>Fungi</taxon>
        <taxon>Dikarya</taxon>
        <taxon>Basidiomycota</taxon>
        <taxon>Agaricomycotina</taxon>
        <taxon>Agaricomycetes</taxon>
        <taxon>Agaricomycetidae</taxon>
        <taxon>Agaricales</taxon>
        <taxon>Marasmiineae</taxon>
        <taxon>Omphalotaceae</taxon>
        <taxon>Marasmiellus</taxon>
    </lineage>
</organism>
<dbReference type="Proteomes" id="UP001498398">
    <property type="component" value="Unassembled WGS sequence"/>
</dbReference>
<feature type="compositionally biased region" description="Basic and acidic residues" evidence="1">
    <location>
        <begin position="86"/>
        <end position="110"/>
    </location>
</feature>
<dbReference type="InterPro" id="IPR040521">
    <property type="entry name" value="KDZ"/>
</dbReference>
<evidence type="ECO:0000313" key="3">
    <source>
        <dbReference type="Proteomes" id="UP001498398"/>
    </source>
</evidence>